<dbReference type="Proteomes" id="UP000076643">
    <property type="component" value="Unassembled WGS sequence"/>
</dbReference>
<evidence type="ECO:0000256" key="3">
    <source>
        <dbReference type="ARBA" id="ARBA00022475"/>
    </source>
</evidence>
<evidence type="ECO:0000256" key="6">
    <source>
        <dbReference type="ARBA" id="ARBA00023136"/>
    </source>
</evidence>
<comment type="similarity">
    <text evidence="2">Belongs to the UPF0324 family.</text>
</comment>
<keyword evidence="4 7" id="KW-0812">Transmembrane</keyword>
<name>A0A166X878_9GAMM</name>
<gene>
    <name evidence="8" type="ORF">N475_13620</name>
</gene>
<organism evidence="8 9">
    <name type="scientific">Pseudoalteromonas luteoviolacea DSM 6061</name>
    <dbReference type="NCBI Taxonomy" id="1365250"/>
    <lineage>
        <taxon>Bacteria</taxon>
        <taxon>Pseudomonadati</taxon>
        <taxon>Pseudomonadota</taxon>
        <taxon>Gammaproteobacteria</taxon>
        <taxon>Alteromonadales</taxon>
        <taxon>Pseudoalteromonadaceae</taxon>
        <taxon>Pseudoalteromonas</taxon>
    </lineage>
</organism>
<dbReference type="AlphaFoldDB" id="A0A166X878"/>
<dbReference type="EMBL" id="AUYB01000098">
    <property type="protein sequence ID" value="KZN39793.1"/>
    <property type="molecule type" value="Genomic_DNA"/>
</dbReference>
<evidence type="ECO:0000256" key="2">
    <source>
        <dbReference type="ARBA" id="ARBA00007977"/>
    </source>
</evidence>
<keyword evidence="3" id="KW-1003">Cell membrane</keyword>
<feature type="transmembrane region" description="Helical" evidence="7">
    <location>
        <begin position="264"/>
        <end position="282"/>
    </location>
</feature>
<dbReference type="RefSeq" id="WP_063365102.1">
    <property type="nucleotide sequence ID" value="NZ_AQHB01000023.1"/>
</dbReference>
<dbReference type="PANTHER" id="PTHR30106">
    <property type="entry name" value="INNER MEMBRANE PROTEIN YEIH-RELATED"/>
    <property type="match status" value="1"/>
</dbReference>
<feature type="transmembrane region" description="Helical" evidence="7">
    <location>
        <begin position="87"/>
        <end position="105"/>
    </location>
</feature>
<dbReference type="InterPro" id="IPR018383">
    <property type="entry name" value="UPF0324_pro"/>
</dbReference>
<protein>
    <recommendedName>
        <fullName evidence="10">Sulfate exporter family transporter</fullName>
    </recommendedName>
</protein>
<evidence type="ECO:0000256" key="1">
    <source>
        <dbReference type="ARBA" id="ARBA00004651"/>
    </source>
</evidence>
<dbReference type="STRING" id="43657.S4054249_10280"/>
<evidence type="ECO:0000256" key="7">
    <source>
        <dbReference type="SAM" id="Phobius"/>
    </source>
</evidence>
<comment type="subcellular location">
    <subcellularLocation>
        <location evidence="1">Cell membrane</location>
        <topology evidence="1">Multi-pass membrane protein</topology>
    </subcellularLocation>
</comment>
<sequence length="318" mass="34388">MQKSNFLNSNESLIVRISFVILFLICVTPFVGSALALFLGIGFALFFKNPFEQQSATLSKWLLKISVVGLGFNVDVMQVIEVSRSSLVLTIVSITAIIGLGEILSQLFKLSRNTGTLISFGTAICGGSAIAAMAPVIKAKQDEIAVALAIVFSLNAIGLLIFPWLGHYFELTESQFALWSAQAIHDTSSVVGAAAAYGPVALAMATTIKLTRAMWIVPYTALAGVFWRSEERASIPLFIIGFLMAAAINTLLPEFEAIWHTCYVIGKELLVGTLFLIGAGISKQVLKQCGWQPFAMATVLWIIVSSILLLLIFDGFIK</sequence>
<dbReference type="PATRIC" id="fig|1365250.3.peg.1954"/>
<evidence type="ECO:0000313" key="9">
    <source>
        <dbReference type="Proteomes" id="UP000076643"/>
    </source>
</evidence>
<evidence type="ECO:0000313" key="8">
    <source>
        <dbReference type="EMBL" id="KZN39793.1"/>
    </source>
</evidence>
<feature type="transmembrane region" description="Helical" evidence="7">
    <location>
        <begin position="20"/>
        <end position="46"/>
    </location>
</feature>
<keyword evidence="9" id="KW-1185">Reference proteome</keyword>
<feature type="transmembrane region" description="Helical" evidence="7">
    <location>
        <begin position="233"/>
        <end position="252"/>
    </location>
</feature>
<feature type="transmembrane region" description="Helical" evidence="7">
    <location>
        <begin position="144"/>
        <end position="165"/>
    </location>
</feature>
<proteinExistence type="inferred from homology"/>
<evidence type="ECO:0008006" key="10">
    <source>
        <dbReference type="Google" id="ProtNLM"/>
    </source>
</evidence>
<reference evidence="8 9" key="1">
    <citation type="submission" date="2013-07" db="EMBL/GenBank/DDBJ databases">
        <title>Comparative Genomic and Metabolomic Analysis of Twelve Strains of Pseudoalteromonas luteoviolacea.</title>
        <authorList>
            <person name="Vynne N.G."/>
            <person name="Mansson M."/>
            <person name="Gram L."/>
        </authorList>
    </citation>
    <scope>NUCLEOTIDE SEQUENCE [LARGE SCALE GENOMIC DNA]</scope>
    <source>
        <strain evidence="8 9">DSM 6061</strain>
    </source>
</reference>
<comment type="caution">
    <text evidence="8">The sequence shown here is derived from an EMBL/GenBank/DDBJ whole genome shotgun (WGS) entry which is preliminary data.</text>
</comment>
<evidence type="ECO:0000256" key="5">
    <source>
        <dbReference type="ARBA" id="ARBA00022989"/>
    </source>
</evidence>
<accession>A0A166X878</accession>
<evidence type="ECO:0000256" key="4">
    <source>
        <dbReference type="ARBA" id="ARBA00022692"/>
    </source>
</evidence>
<keyword evidence="6 7" id="KW-0472">Membrane</keyword>
<dbReference type="Pfam" id="PF03601">
    <property type="entry name" value="Cons_hypoth698"/>
    <property type="match status" value="1"/>
</dbReference>
<feature type="transmembrane region" description="Helical" evidence="7">
    <location>
        <begin position="117"/>
        <end position="137"/>
    </location>
</feature>
<keyword evidence="5 7" id="KW-1133">Transmembrane helix</keyword>
<dbReference type="GO" id="GO:0005886">
    <property type="term" value="C:plasma membrane"/>
    <property type="evidence" value="ECO:0007669"/>
    <property type="project" value="UniProtKB-SubCell"/>
</dbReference>
<dbReference type="PANTHER" id="PTHR30106:SF1">
    <property type="entry name" value="UPF0324 MEMBRANE PROTEIN FN0533"/>
    <property type="match status" value="1"/>
</dbReference>
<feature type="transmembrane region" description="Helical" evidence="7">
    <location>
        <begin position="294"/>
        <end position="313"/>
    </location>
</feature>